<sequence length="186" mass="20918">MTPKTHCCSRLMSGELTESGGGHVDRPPHWERDEGSIEMETTARDEDKEEEEMTRERQREEIETGYGMGEKEAVDNLFSSCRLLPRWGKDAHQIQIVLSISANGNEHTSCIARYAMRDSRVDSARSSPMHSCINQSSNQLTRTDIHTYIHPLAPARCCHSRSPVPQSHPTAVATSDRSPAVFERVL</sequence>
<gene>
    <name evidence="2" type="ORF">LY79DRAFT_406081</name>
</gene>
<dbReference type="GeneID" id="85437296"/>
<protein>
    <submittedName>
        <fullName evidence="2">Uncharacterized protein</fullName>
    </submittedName>
</protein>
<proteinExistence type="predicted"/>
<comment type="caution">
    <text evidence="2">The sequence shown here is derived from an EMBL/GenBank/DDBJ whole genome shotgun (WGS) entry which is preliminary data.</text>
</comment>
<keyword evidence="3" id="KW-1185">Reference proteome</keyword>
<dbReference type="AlphaFoldDB" id="A0AAD8Q8G0"/>
<dbReference type="Proteomes" id="UP001230504">
    <property type="component" value="Unassembled WGS sequence"/>
</dbReference>
<feature type="compositionally biased region" description="Polar residues" evidence="1">
    <location>
        <begin position="163"/>
        <end position="177"/>
    </location>
</feature>
<feature type="region of interest" description="Disordered" evidence="1">
    <location>
        <begin position="1"/>
        <end position="61"/>
    </location>
</feature>
<reference evidence="2" key="1">
    <citation type="submission" date="2021-06" db="EMBL/GenBank/DDBJ databases">
        <title>Comparative genomics, transcriptomics and evolutionary studies reveal genomic signatures of adaptation to plant cell wall in hemibiotrophic fungi.</title>
        <authorList>
            <consortium name="DOE Joint Genome Institute"/>
            <person name="Baroncelli R."/>
            <person name="Diaz J.F."/>
            <person name="Benocci T."/>
            <person name="Peng M."/>
            <person name="Battaglia E."/>
            <person name="Haridas S."/>
            <person name="Andreopoulos W."/>
            <person name="Labutti K."/>
            <person name="Pangilinan J."/>
            <person name="Floch G.L."/>
            <person name="Makela M.R."/>
            <person name="Henrissat B."/>
            <person name="Grigoriev I.V."/>
            <person name="Crouch J.A."/>
            <person name="De Vries R.P."/>
            <person name="Sukno S.A."/>
            <person name="Thon M.R."/>
        </authorList>
    </citation>
    <scope>NUCLEOTIDE SEQUENCE</scope>
    <source>
        <strain evidence="2">CBS 125086</strain>
    </source>
</reference>
<evidence type="ECO:0000313" key="2">
    <source>
        <dbReference type="EMBL" id="KAK1597146.1"/>
    </source>
</evidence>
<evidence type="ECO:0000313" key="3">
    <source>
        <dbReference type="Proteomes" id="UP001230504"/>
    </source>
</evidence>
<feature type="compositionally biased region" description="Basic and acidic residues" evidence="1">
    <location>
        <begin position="23"/>
        <end position="46"/>
    </location>
</feature>
<feature type="region of interest" description="Disordered" evidence="1">
    <location>
        <begin position="159"/>
        <end position="178"/>
    </location>
</feature>
<name>A0AAD8Q8G0_9PEZI</name>
<dbReference type="EMBL" id="JAHLJV010000009">
    <property type="protein sequence ID" value="KAK1597146.1"/>
    <property type="molecule type" value="Genomic_DNA"/>
</dbReference>
<evidence type="ECO:0000256" key="1">
    <source>
        <dbReference type="SAM" id="MobiDB-lite"/>
    </source>
</evidence>
<dbReference type="RefSeq" id="XP_060417960.1">
    <property type="nucleotide sequence ID" value="XM_060553056.1"/>
</dbReference>
<accession>A0AAD8Q8G0</accession>
<organism evidence="2 3">
    <name type="scientific">Colletotrichum navitas</name>
    <dbReference type="NCBI Taxonomy" id="681940"/>
    <lineage>
        <taxon>Eukaryota</taxon>
        <taxon>Fungi</taxon>
        <taxon>Dikarya</taxon>
        <taxon>Ascomycota</taxon>
        <taxon>Pezizomycotina</taxon>
        <taxon>Sordariomycetes</taxon>
        <taxon>Hypocreomycetidae</taxon>
        <taxon>Glomerellales</taxon>
        <taxon>Glomerellaceae</taxon>
        <taxon>Colletotrichum</taxon>
        <taxon>Colletotrichum graminicola species complex</taxon>
    </lineage>
</organism>